<evidence type="ECO:0000256" key="12">
    <source>
        <dbReference type="RuleBase" id="RU003357"/>
    </source>
</evidence>
<keyword evidence="3 11" id="KW-0813">Transport</keyword>
<gene>
    <name evidence="15" type="ORF">CAL25_10795</name>
</gene>
<dbReference type="OrthoDB" id="9760620at2"/>
<evidence type="ECO:0000256" key="7">
    <source>
        <dbReference type="ARBA" id="ARBA00023077"/>
    </source>
</evidence>
<keyword evidence="4 11" id="KW-1134">Transmembrane beta strand</keyword>
<evidence type="ECO:0000256" key="4">
    <source>
        <dbReference type="ARBA" id="ARBA00022452"/>
    </source>
</evidence>
<evidence type="ECO:0000256" key="11">
    <source>
        <dbReference type="PROSITE-ProRule" id="PRU01360"/>
    </source>
</evidence>
<proteinExistence type="inferred from homology"/>
<dbReference type="Gene3D" id="2.170.130.10">
    <property type="entry name" value="TonB-dependent receptor, plug domain"/>
    <property type="match status" value="1"/>
</dbReference>
<sequence length="710" mass="77199">MSTRPSCSIPGDNPALRTAFVVLSLATGLTAGEAWAEEKRAAPSSSTATLAPIEVSGQDVARELMGERDRVTLDSTGLPAAMTVITPAELQTINVGRDISNIFRRVPGVVANNIDQGDTGNGFRMRGFATQGTHGADTAVYVDGVPQNLPSSEAGAGHGPAFLEWLTPDMIGNVAVIKGPVSALYGDQHRAGAVDISSPWGQVPSSIGLTVESYGGRRASLVHSGEYKDIQSLFVADVYRADSYRDEADTERQNFFWKLSTPYDGGRYSLSVNHYHARFHAAGYLLQSSLQSGAADFRDVQYDTPGFGRNTQTGLVFNRSPLNSEAGFYTTVYAQKLERERGIAAAVDQHNVGSDDRYFAGGRVANNFVFGDRGALFVGADFRRDKGDGIRQRYVNGDPTDNYLVNLNMDLVTYGVFAQGQYKPTENLKLLAGLRYDAFDYDIENRKLPDASTKYRDSVATPKLGVVWSALPTLDLYANVAEGFRSPAAQQISPSGTLGPLGARGGAANTSIAPSKVRSYDLGFTASPSENLAVAGAVYYTENEDEIVLTAPDTYSSVGETTRKGFELEARWRATRGFSVYASYGRILEAEIKNPLPGTGARLSVPKDIIKAGVEYGMPLAQGHLTLNADAYLTRGVPYYSGSPLAEKSMPTYTRYDFRVTYDYQRYQMSAYWILQPHRYASEAAYATNAGLWISPQPKNLVGVNMRYFF</sequence>
<name>A0A261TQS1_9BORD</name>
<dbReference type="InterPro" id="IPR037066">
    <property type="entry name" value="Plug_dom_sf"/>
</dbReference>
<accession>A0A261TQS1</accession>
<protein>
    <submittedName>
        <fullName evidence="15">Ligand-gated channel</fullName>
    </submittedName>
</protein>
<keyword evidence="9" id="KW-0675">Receptor</keyword>
<dbReference type="EMBL" id="NEVP01000006">
    <property type="protein sequence ID" value="OZI51986.1"/>
    <property type="molecule type" value="Genomic_DNA"/>
</dbReference>
<dbReference type="InterPro" id="IPR039426">
    <property type="entry name" value="TonB-dep_rcpt-like"/>
</dbReference>
<dbReference type="AlphaFoldDB" id="A0A261TQS1"/>
<dbReference type="InterPro" id="IPR012910">
    <property type="entry name" value="Plug_dom"/>
</dbReference>
<comment type="subcellular location">
    <subcellularLocation>
        <location evidence="1 11">Cell outer membrane</location>
        <topology evidence="1 11">Multi-pass membrane protein</topology>
    </subcellularLocation>
</comment>
<dbReference type="Gene3D" id="2.40.170.20">
    <property type="entry name" value="TonB-dependent receptor, beta-barrel domain"/>
    <property type="match status" value="1"/>
</dbReference>
<keyword evidence="5 11" id="KW-0812">Transmembrane</keyword>
<evidence type="ECO:0000256" key="3">
    <source>
        <dbReference type="ARBA" id="ARBA00022448"/>
    </source>
</evidence>
<evidence type="ECO:0000313" key="15">
    <source>
        <dbReference type="EMBL" id="OZI51986.1"/>
    </source>
</evidence>
<evidence type="ECO:0000256" key="9">
    <source>
        <dbReference type="ARBA" id="ARBA00023170"/>
    </source>
</evidence>
<evidence type="ECO:0000259" key="14">
    <source>
        <dbReference type="Pfam" id="PF07715"/>
    </source>
</evidence>
<evidence type="ECO:0000256" key="2">
    <source>
        <dbReference type="ARBA" id="ARBA00009810"/>
    </source>
</evidence>
<dbReference type="Pfam" id="PF00593">
    <property type="entry name" value="TonB_dep_Rec_b-barrel"/>
    <property type="match status" value="1"/>
</dbReference>
<dbReference type="InterPro" id="IPR000531">
    <property type="entry name" value="Beta-barrel_TonB"/>
</dbReference>
<keyword evidence="6" id="KW-0732">Signal</keyword>
<evidence type="ECO:0000256" key="6">
    <source>
        <dbReference type="ARBA" id="ARBA00022729"/>
    </source>
</evidence>
<reference evidence="15 16" key="1">
    <citation type="submission" date="2017-05" db="EMBL/GenBank/DDBJ databases">
        <title>Complete and WGS of Bordetella genogroups.</title>
        <authorList>
            <person name="Spilker T."/>
            <person name="LiPuma J."/>
        </authorList>
    </citation>
    <scope>NUCLEOTIDE SEQUENCE [LARGE SCALE GENOMIC DNA]</scope>
    <source>
        <strain evidence="15 16">AU10456</strain>
    </source>
</reference>
<keyword evidence="8 11" id="KW-0472">Membrane</keyword>
<evidence type="ECO:0000256" key="10">
    <source>
        <dbReference type="ARBA" id="ARBA00023237"/>
    </source>
</evidence>
<dbReference type="PROSITE" id="PS52016">
    <property type="entry name" value="TONB_DEPENDENT_REC_3"/>
    <property type="match status" value="1"/>
</dbReference>
<comment type="similarity">
    <text evidence="2 11 12">Belongs to the TonB-dependent receptor family.</text>
</comment>
<dbReference type="GO" id="GO:0015344">
    <property type="term" value="F:siderophore uptake transmembrane transporter activity"/>
    <property type="evidence" value="ECO:0007669"/>
    <property type="project" value="TreeGrafter"/>
</dbReference>
<dbReference type="PANTHER" id="PTHR30069">
    <property type="entry name" value="TONB-DEPENDENT OUTER MEMBRANE RECEPTOR"/>
    <property type="match status" value="1"/>
</dbReference>
<dbReference type="InterPro" id="IPR036942">
    <property type="entry name" value="Beta-barrel_TonB_sf"/>
</dbReference>
<evidence type="ECO:0000259" key="13">
    <source>
        <dbReference type="Pfam" id="PF00593"/>
    </source>
</evidence>
<evidence type="ECO:0000256" key="1">
    <source>
        <dbReference type="ARBA" id="ARBA00004571"/>
    </source>
</evidence>
<dbReference type="GO" id="GO:0009279">
    <property type="term" value="C:cell outer membrane"/>
    <property type="evidence" value="ECO:0007669"/>
    <property type="project" value="UniProtKB-SubCell"/>
</dbReference>
<feature type="domain" description="TonB-dependent receptor-like beta-barrel" evidence="13">
    <location>
        <begin position="251"/>
        <end position="663"/>
    </location>
</feature>
<evidence type="ECO:0000313" key="16">
    <source>
        <dbReference type="Proteomes" id="UP000216913"/>
    </source>
</evidence>
<keyword evidence="7 12" id="KW-0798">TonB box</keyword>
<dbReference type="Pfam" id="PF07715">
    <property type="entry name" value="Plug"/>
    <property type="match status" value="1"/>
</dbReference>
<keyword evidence="10 11" id="KW-0998">Cell outer membrane</keyword>
<evidence type="ECO:0000256" key="8">
    <source>
        <dbReference type="ARBA" id="ARBA00023136"/>
    </source>
</evidence>
<organism evidence="15 16">
    <name type="scientific">Bordetella genomosp. 5</name>
    <dbReference type="NCBI Taxonomy" id="1395608"/>
    <lineage>
        <taxon>Bacteria</taxon>
        <taxon>Pseudomonadati</taxon>
        <taxon>Pseudomonadota</taxon>
        <taxon>Betaproteobacteria</taxon>
        <taxon>Burkholderiales</taxon>
        <taxon>Alcaligenaceae</taxon>
        <taxon>Bordetella</taxon>
    </lineage>
</organism>
<dbReference type="PANTHER" id="PTHR30069:SF29">
    <property type="entry name" value="HEMOGLOBIN AND HEMOGLOBIN-HAPTOGLOBIN-BINDING PROTEIN 1-RELATED"/>
    <property type="match status" value="1"/>
</dbReference>
<keyword evidence="16" id="KW-1185">Reference proteome</keyword>
<dbReference type="SUPFAM" id="SSF56935">
    <property type="entry name" value="Porins"/>
    <property type="match status" value="1"/>
</dbReference>
<evidence type="ECO:0000256" key="5">
    <source>
        <dbReference type="ARBA" id="ARBA00022692"/>
    </source>
</evidence>
<dbReference type="GO" id="GO:0044718">
    <property type="term" value="P:siderophore transmembrane transport"/>
    <property type="evidence" value="ECO:0007669"/>
    <property type="project" value="TreeGrafter"/>
</dbReference>
<feature type="domain" description="TonB-dependent receptor plug" evidence="14">
    <location>
        <begin position="78"/>
        <end position="192"/>
    </location>
</feature>
<dbReference type="Proteomes" id="UP000216913">
    <property type="component" value="Unassembled WGS sequence"/>
</dbReference>
<comment type="caution">
    <text evidence="15">The sequence shown here is derived from an EMBL/GenBank/DDBJ whole genome shotgun (WGS) entry which is preliminary data.</text>
</comment>